<reference evidence="8 9" key="1">
    <citation type="submission" date="2017-07" db="EMBL/GenBank/DDBJ databases">
        <title>Draft whole genome sequences of clinical Proprionibacteriaceae strains.</title>
        <authorList>
            <person name="Bernier A.-M."/>
            <person name="Bernard K."/>
            <person name="Domingo M.-C."/>
        </authorList>
    </citation>
    <scope>NUCLEOTIDE SEQUENCE [LARGE SCALE GENOMIC DNA]</scope>
    <source>
        <strain evidence="8 9">NML 030167</strain>
    </source>
</reference>
<evidence type="ECO:0000256" key="7">
    <source>
        <dbReference type="SAM" id="MobiDB-lite"/>
    </source>
</evidence>
<dbReference type="EMBL" id="NMVO01000004">
    <property type="protein sequence ID" value="OYO16284.1"/>
    <property type="molecule type" value="Genomic_DNA"/>
</dbReference>
<dbReference type="PRINTS" id="PR00127">
    <property type="entry name" value="CLPPROTEASEP"/>
</dbReference>
<keyword evidence="5" id="KW-0720">Serine protease</keyword>
<evidence type="ECO:0000256" key="4">
    <source>
        <dbReference type="ARBA" id="ARBA00022801"/>
    </source>
</evidence>
<keyword evidence="9" id="KW-1185">Reference proteome</keyword>
<dbReference type="PANTHER" id="PTHR10381:SF70">
    <property type="entry name" value="ATP-DEPENDENT CLP PROTEASE PROTEOLYTIC SUBUNIT"/>
    <property type="match status" value="1"/>
</dbReference>
<dbReference type="AlphaFoldDB" id="A0A255GTA8"/>
<evidence type="ECO:0000313" key="9">
    <source>
        <dbReference type="Proteomes" id="UP000215896"/>
    </source>
</evidence>
<dbReference type="GO" id="GO:0004176">
    <property type="term" value="F:ATP-dependent peptidase activity"/>
    <property type="evidence" value="ECO:0007669"/>
    <property type="project" value="InterPro"/>
</dbReference>
<proteinExistence type="inferred from homology"/>
<dbReference type="NCBIfam" id="NF045542">
    <property type="entry name" value="Clp_rel_HeadMat"/>
    <property type="match status" value="1"/>
</dbReference>
<evidence type="ECO:0000256" key="6">
    <source>
        <dbReference type="RuleBase" id="RU003567"/>
    </source>
</evidence>
<protein>
    <recommendedName>
        <fullName evidence="6">ATP-dependent Clp protease proteolytic subunit</fullName>
    </recommendedName>
</protein>
<keyword evidence="4" id="KW-0378">Hydrolase</keyword>
<evidence type="ECO:0000313" key="8">
    <source>
        <dbReference type="EMBL" id="OYO16284.1"/>
    </source>
</evidence>
<dbReference type="Pfam" id="PF25209">
    <property type="entry name" value="Phage_capsid_4"/>
    <property type="match status" value="1"/>
</dbReference>
<dbReference type="GO" id="GO:0051117">
    <property type="term" value="F:ATPase binding"/>
    <property type="evidence" value="ECO:0007669"/>
    <property type="project" value="TreeGrafter"/>
</dbReference>
<dbReference type="GO" id="GO:0004252">
    <property type="term" value="F:serine-type endopeptidase activity"/>
    <property type="evidence" value="ECO:0007669"/>
    <property type="project" value="InterPro"/>
</dbReference>
<dbReference type="SUPFAM" id="SSF52096">
    <property type="entry name" value="ClpP/crotonase"/>
    <property type="match status" value="1"/>
</dbReference>
<dbReference type="PANTHER" id="PTHR10381">
    <property type="entry name" value="ATP-DEPENDENT CLP PROTEASE PROTEOLYTIC SUBUNIT"/>
    <property type="match status" value="1"/>
</dbReference>
<keyword evidence="2" id="KW-0963">Cytoplasm</keyword>
<dbReference type="Pfam" id="PF00574">
    <property type="entry name" value="CLP_protease"/>
    <property type="match status" value="1"/>
</dbReference>
<dbReference type="InterPro" id="IPR001907">
    <property type="entry name" value="ClpP"/>
</dbReference>
<comment type="similarity">
    <text evidence="1 6">Belongs to the peptidase S14 family.</text>
</comment>
<accession>A0A255GTA8</accession>
<dbReference type="GO" id="GO:0009368">
    <property type="term" value="C:endopeptidase Clp complex"/>
    <property type="evidence" value="ECO:0007669"/>
    <property type="project" value="TreeGrafter"/>
</dbReference>
<dbReference type="GO" id="GO:0006515">
    <property type="term" value="P:protein quality control for misfolded or incompletely synthesized proteins"/>
    <property type="evidence" value="ECO:0007669"/>
    <property type="project" value="TreeGrafter"/>
</dbReference>
<comment type="caution">
    <text evidence="8">The sequence shown here is derived from an EMBL/GenBank/DDBJ whole genome shotgun (WGS) entry which is preliminary data.</text>
</comment>
<dbReference type="CDD" id="cd07016">
    <property type="entry name" value="S14_ClpP_1"/>
    <property type="match status" value="1"/>
</dbReference>
<feature type="compositionally biased region" description="Polar residues" evidence="7">
    <location>
        <begin position="250"/>
        <end position="263"/>
    </location>
</feature>
<feature type="region of interest" description="Disordered" evidence="7">
    <location>
        <begin position="245"/>
        <end position="266"/>
    </location>
</feature>
<keyword evidence="3" id="KW-0645">Protease</keyword>
<dbReference type="InterPro" id="IPR029045">
    <property type="entry name" value="ClpP/crotonase-like_dom_sf"/>
</dbReference>
<organism evidence="8 9">
    <name type="scientific">Enemella evansiae</name>
    <dbReference type="NCBI Taxonomy" id="2016499"/>
    <lineage>
        <taxon>Bacteria</taxon>
        <taxon>Bacillati</taxon>
        <taxon>Actinomycetota</taxon>
        <taxon>Actinomycetes</taxon>
        <taxon>Propionibacteriales</taxon>
        <taxon>Propionibacteriaceae</taxon>
        <taxon>Enemella</taxon>
    </lineage>
</organism>
<dbReference type="Gene3D" id="3.90.226.10">
    <property type="entry name" value="2-enoyl-CoA Hydratase, Chain A, domain 1"/>
    <property type="match status" value="1"/>
</dbReference>
<gene>
    <name evidence="8" type="ORF">CGZ94_04915</name>
</gene>
<dbReference type="SUPFAM" id="SSF56563">
    <property type="entry name" value="Major capsid protein gp5"/>
    <property type="match status" value="1"/>
</dbReference>
<feature type="compositionally biased region" description="Low complexity" evidence="7">
    <location>
        <begin position="10"/>
        <end position="26"/>
    </location>
</feature>
<evidence type="ECO:0000256" key="5">
    <source>
        <dbReference type="ARBA" id="ARBA00022825"/>
    </source>
</evidence>
<name>A0A255GTA8_9ACTN</name>
<evidence type="ECO:0000256" key="1">
    <source>
        <dbReference type="ARBA" id="ARBA00007039"/>
    </source>
</evidence>
<sequence>MPHRQRSPRPGRVATAGRRRPATPARNPCQHTESDHIVKRPAPVRDWYRIDASAQTNTATVHVYEAIGGWFGIDAADFVRELEALDVSTIELYINSPGGIAWDGIAMMNALKRHTATVHVTVEGIAASAASLVAMAGDTITMAEGAQMMIHNGSSMVWGTATDLRAAADVLDKLDADMAAVYQRRAGNTVAHWRAAQDAETWYTADEAVAAGLADATTTDTDTAAEDLAARFDLTVYAYAGRAAAPAPNTHDSNPGRTNQMPSTDAPVTAADLEPITNKLADLGRELASAQLNNPDAQAAAYPWASMGDFLKSIAAGDTHAAEVHAAYTGSTTGDDVAQPQFVRDFIKLVQERRRVVSDFTTGSLPPNGMTVDYVKLNQDTIRVERQINEGDDLPFGKVTFKDGNAPVVTYGGAAELSRQRIERSSTPALNVTLRALALRYARTTNAAVRDELLRQIAAKVAEDATDPDAALELAGDTTDAWLDLVVDAALVFEDRGYDLSRLHVSSDVFKRLIRLRDGDNRLMTVYGSGVNQVGELNLKRVDGSLAGVTVRLLAKAPAGTAAFTDPVAIEFLESPGAPAQLQDENIINLTKQYSIYGYAATLVPFPDAILPIKPTA</sequence>
<feature type="region of interest" description="Disordered" evidence="7">
    <location>
        <begin position="1"/>
        <end position="33"/>
    </location>
</feature>
<dbReference type="InterPro" id="IPR023562">
    <property type="entry name" value="ClpP/TepA"/>
</dbReference>
<dbReference type="Proteomes" id="UP000215896">
    <property type="component" value="Unassembled WGS sequence"/>
</dbReference>
<evidence type="ECO:0000256" key="2">
    <source>
        <dbReference type="ARBA" id="ARBA00022490"/>
    </source>
</evidence>
<evidence type="ECO:0000256" key="3">
    <source>
        <dbReference type="ARBA" id="ARBA00022670"/>
    </source>
</evidence>